<dbReference type="EMBL" id="JAAGBB010000004">
    <property type="protein sequence ID" value="MBR0663515.1"/>
    <property type="molecule type" value="Genomic_DNA"/>
</dbReference>
<feature type="compositionally biased region" description="Pro residues" evidence="1">
    <location>
        <begin position="127"/>
        <end position="143"/>
    </location>
</feature>
<feature type="compositionally biased region" description="Gly residues" evidence="1">
    <location>
        <begin position="187"/>
        <end position="203"/>
    </location>
</feature>
<dbReference type="InterPro" id="IPR050923">
    <property type="entry name" value="Cell_Proc_Reg/RNA_Proc"/>
</dbReference>
<evidence type="ECO:0000256" key="1">
    <source>
        <dbReference type="SAM" id="MobiDB-lite"/>
    </source>
</evidence>
<evidence type="ECO:0000313" key="4">
    <source>
        <dbReference type="Proteomes" id="UP001196870"/>
    </source>
</evidence>
<feature type="compositionally biased region" description="Low complexity" evidence="1">
    <location>
        <begin position="112"/>
        <end position="126"/>
    </location>
</feature>
<reference evidence="4" key="1">
    <citation type="journal article" date="2021" name="Syst. Appl. Microbiol.">
        <title>Roseomonas hellenica sp. nov., isolated from roots of wild-growing Alkanna tinctoria.</title>
        <authorList>
            <person name="Rat A."/>
            <person name="Naranjo H.D."/>
            <person name="Lebbe L."/>
            <person name="Cnockaert M."/>
            <person name="Krigas N."/>
            <person name="Grigoriadou K."/>
            <person name="Maloupa E."/>
            <person name="Willems A."/>
        </authorList>
    </citation>
    <scope>NUCLEOTIDE SEQUENCE [LARGE SCALE GENOMIC DNA]</scope>
    <source>
        <strain evidence="4">LMG 31523</strain>
    </source>
</reference>
<dbReference type="InterPro" id="IPR008984">
    <property type="entry name" value="SMAD_FHA_dom_sf"/>
</dbReference>
<feature type="compositionally biased region" description="Low complexity" evidence="1">
    <location>
        <begin position="204"/>
        <end position="218"/>
    </location>
</feature>
<dbReference type="SUPFAM" id="SSF49879">
    <property type="entry name" value="SMAD/FHA domain"/>
    <property type="match status" value="1"/>
</dbReference>
<comment type="caution">
    <text evidence="3">The sequence shown here is derived from an EMBL/GenBank/DDBJ whole genome shotgun (WGS) entry which is preliminary data.</text>
</comment>
<dbReference type="Gene3D" id="2.60.200.20">
    <property type="match status" value="1"/>
</dbReference>
<accession>A0ABS5ET86</accession>
<dbReference type="RefSeq" id="WP_211851114.1">
    <property type="nucleotide sequence ID" value="NZ_JAAGBB010000004.1"/>
</dbReference>
<dbReference type="Proteomes" id="UP001196870">
    <property type="component" value="Unassembled WGS sequence"/>
</dbReference>
<organism evidence="3 4">
    <name type="scientific">Plastoroseomonas hellenica</name>
    <dbReference type="NCBI Taxonomy" id="2687306"/>
    <lineage>
        <taxon>Bacteria</taxon>
        <taxon>Pseudomonadati</taxon>
        <taxon>Pseudomonadota</taxon>
        <taxon>Alphaproteobacteria</taxon>
        <taxon>Acetobacterales</taxon>
        <taxon>Acetobacteraceae</taxon>
        <taxon>Plastoroseomonas</taxon>
    </lineage>
</organism>
<proteinExistence type="predicted"/>
<dbReference type="SMART" id="SM00240">
    <property type="entry name" value="FHA"/>
    <property type="match status" value="1"/>
</dbReference>
<evidence type="ECO:0000259" key="2">
    <source>
        <dbReference type="PROSITE" id="PS50006"/>
    </source>
</evidence>
<feature type="compositionally biased region" description="Pro residues" evidence="1">
    <location>
        <begin position="285"/>
        <end position="306"/>
    </location>
</feature>
<feature type="domain" description="FHA" evidence="2">
    <location>
        <begin position="26"/>
        <end position="76"/>
    </location>
</feature>
<dbReference type="InterPro" id="IPR017735">
    <property type="entry name" value="T6SS_FHA"/>
</dbReference>
<sequence length="589" mass="61044">MELTLTVLRCPDSVVPEQRRVPGGDYRIGRGADCDWVLPDPDRLLSKQHCVLEFRSGGWEVRDTSTNGVFVNHAAAPVGREQSAVLHDGDRIRLGAYEIEIRVEQAAAGSWQGGSAMPMAPAAPGWEDPPPPRPEWNAEPPPRQAGEAWQVSGWEQSAQPTRQQDPMAPRIAGDPFAMPGLESPGANYGGGGAGGMPGGGGLPGADPFANPAADPFANESMPDHRPSTSDAFLPPRPMQQVSGIPDDWDLDLSPKPAQNQGPPPPAPPPPPSAIPDDWDLDLTPRPAPPPAPSPRPVAPPPPPRPVPEAYAPPAQVAPSPGALPAEFSLAPEPPSPLAAPVPPALPVAPPATSQFVADDTDPFHEDVPAEQHVAPPPAPVVVAAVPHTPAPMPAVAVANLGGGDAAAGLAAFLAGAGLPPQPLRAGAEETLQALGAAFAAAVSGMRALLIARADVKREFRIEQTMLRAGANNPVKFAATDEAAMAGLIAAGARQGPAAVAETVADLTAHQVATLAATQAAARALLEKLAPALLESGDQGGGGLFGASREKKLWDAYKKLHQQVSDQFDDDFDSAFGKEFARAYEQASKR</sequence>
<feature type="compositionally biased region" description="Polar residues" evidence="1">
    <location>
        <begin position="153"/>
        <end position="164"/>
    </location>
</feature>
<feature type="compositionally biased region" description="Pro residues" evidence="1">
    <location>
        <begin position="331"/>
        <end position="349"/>
    </location>
</feature>
<dbReference type="PANTHER" id="PTHR23308">
    <property type="entry name" value="NUCLEAR INHIBITOR OF PROTEIN PHOSPHATASE-1"/>
    <property type="match status" value="1"/>
</dbReference>
<dbReference type="NCBIfam" id="TIGR03354">
    <property type="entry name" value="VI_FHA"/>
    <property type="match status" value="1"/>
</dbReference>
<protein>
    <submittedName>
        <fullName evidence="3">Type VI secretion system-associated FHA domain protein TagH</fullName>
    </submittedName>
</protein>
<feature type="compositionally biased region" description="Pro residues" evidence="1">
    <location>
        <begin position="261"/>
        <end position="273"/>
    </location>
</feature>
<evidence type="ECO:0000313" key="3">
    <source>
        <dbReference type="EMBL" id="MBR0663515.1"/>
    </source>
</evidence>
<dbReference type="CDD" id="cd00060">
    <property type="entry name" value="FHA"/>
    <property type="match status" value="1"/>
</dbReference>
<dbReference type="InterPro" id="IPR046883">
    <property type="entry name" value="T6SS_FHA_C"/>
</dbReference>
<dbReference type="Pfam" id="PF20232">
    <property type="entry name" value="T6SS_FHA_C"/>
    <property type="match status" value="1"/>
</dbReference>
<dbReference type="InterPro" id="IPR000253">
    <property type="entry name" value="FHA_dom"/>
</dbReference>
<keyword evidence="4" id="KW-1185">Reference proteome</keyword>
<name>A0ABS5ET86_9PROT</name>
<dbReference type="PROSITE" id="PS50006">
    <property type="entry name" value="FHA_DOMAIN"/>
    <property type="match status" value="1"/>
</dbReference>
<feature type="region of interest" description="Disordered" evidence="1">
    <location>
        <begin position="112"/>
        <end position="361"/>
    </location>
</feature>
<dbReference type="Pfam" id="PF00498">
    <property type="entry name" value="FHA"/>
    <property type="match status" value="1"/>
</dbReference>
<gene>
    <name evidence="3" type="primary">tagH</name>
    <name evidence="3" type="ORF">GXW71_04005</name>
</gene>